<name>D3AC53_9FIRM</name>
<keyword evidence="1" id="KW-0472">Membrane</keyword>
<sequence>MTGRRIRRPLFSCSFCFLLILSIPCGILSPQEFPFYSVYIIAHMVTITTDRLFRFLNTDITDRRYFDEL</sequence>
<feature type="transmembrane region" description="Helical" evidence="1">
    <location>
        <begin position="35"/>
        <end position="53"/>
    </location>
</feature>
<dbReference type="EMBL" id="ACIO01000078">
    <property type="protein sequence ID" value="EFD00639.1"/>
    <property type="molecule type" value="Genomic_DNA"/>
</dbReference>
<evidence type="ECO:0000313" key="2">
    <source>
        <dbReference type="EMBL" id="EFD00639.1"/>
    </source>
</evidence>
<organism evidence="2 3">
    <name type="scientific">Hungatella hathewayi DSM 13479</name>
    <dbReference type="NCBI Taxonomy" id="566550"/>
    <lineage>
        <taxon>Bacteria</taxon>
        <taxon>Bacillati</taxon>
        <taxon>Bacillota</taxon>
        <taxon>Clostridia</taxon>
        <taxon>Lachnospirales</taxon>
        <taxon>Lachnospiraceae</taxon>
        <taxon>Hungatella</taxon>
    </lineage>
</organism>
<dbReference type="Proteomes" id="UP000004968">
    <property type="component" value="Unassembled WGS sequence"/>
</dbReference>
<dbReference type="TCDB" id="1.E.46.1.1">
    <property type="family name" value="the prophage hp1 holin (hp1hol) family"/>
</dbReference>
<gene>
    <name evidence="2" type="ORF">CLOSTHATH_01182</name>
</gene>
<dbReference type="AlphaFoldDB" id="D3AC53"/>
<keyword evidence="1" id="KW-1133">Transmembrane helix</keyword>
<evidence type="ECO:0000313" key="3">
    <source>
        <dbReference type="Proteomes" id="UP000004968"/>
    </source>
</evidence>
<comment type="caution">
    <text evidence="2">The sequence shown here is derived from an EMBL/GenBank/DDBJ whole genome shotgun (WGS) entry which is preliminary data.</text>
</comment>
<proteinExistence type="predicted"/>
<evidence type="ECO:0000256" key="1">
    <source>
        <dbReference type="SAM" id="Phobius"/>
    </source>
</evidence>
<protein>
    <submittedName>
        <fullName evidence="2">Uncharacterized protein</fullName>
    </submittedName>
</protein>
<accession>D3AC53</accession>
<keyword evidence="1" id="KW-0812">Transmembrane</keyword>
<reference evidence="2 3" key="1">
    <citation type="submission" date="2010-01" db="EMBL/GenBank/DDBJ databases">
        <authorList>
            <person name="Weinstock G."/>
            <person name="Sodergren E."/>
            <person name="Clifton S."/>
            <person name="Fulton L."/>
            <person name="Fulton B."/>
            <person name="Courtney L."/>
            <person name="Fronick C."/>
            <person name="Harrison M."/>
            <person name="Strong C."/>
            <person name="Farmer C."/>
            <person name="Delahaunty K."/>
            <person name="Markovic C."/>
            <person name="Hall O."/>
            <person name="Minx P."/>
            <person name="Tomlinson C."/>
            <person name="Mitreva M."/>
            <person name="Nelson J."/>
            <person name="Hou S."/>
            <person name="Wollam A."/>
            <person name="Pepin K.H."/>
            <person name="Johnson M."/>
            <person name="Bhonagiri V."/>
            <person name="Nash W.E."/>
            <person name="Warren W."/>
            <person name="Chinwalla A."/>
            <person name="Mardis E.R."/>
            <person name="Wilson R.K."/>
        </authorList>
    </citation>
    <scope>NUCLEOTIDE SEQUENCE [LARGE SCALE GENOMIC DNA]</scope>
    <source>
        <strain evidence="2 3">DSM 13479</strain>
    </source>
</reference>
<dbReference type="HOGENOM" id="CLU_2770278_0_0_9"/>